<dbReference type="PANTHER" id="PTHR24198">
    <property type="entry name" value="ANKYRIN REPEAT AND PROTEIN KINASE DOMAIN-CONTAINING PROTEIN"/>
    <property type="match status" value="1"/>
</dbReference>
<proteinExistence type="predicted"/>
<dbReference type="Gene3D" id="1.25.40.20">
    <property type="entry name" value="Ankyrin repeat-containing domain"/>
    <property type="match status" value="3"/>
</dbReference>
<reference evidence="6 7" key="1">
    <citation type="submission" date="2019-04" db="EMBL/GenBank/DDBJ databases">
        <title>Friends and foes A comparative genomics studyof 23 Aspergillus species from section Flavi.</title>
        <authorList>
            <consortium name="DOE Joint Genome Institute"/>
            <person name="Kjaerbolling I."/>
            <person name="Vesth T."/>
            <person name="Frisvad J.C."/>
            <person name="Nybo J.L."/>
            <person name="Theobald S."/>
            <person name="Kildgaard S."/>
            <person name="Isbrandt T."/>
            <person name="Kuo A."/>
            <person name="Sato A."/>
            <person name="Lyhne E.K."/>
            <person name="Kogle M.E."/>
            <person name="Wiebenga A."/>
            <person name="Kun R.S."/>
            <person name="Lubbers R.J."/>
            <person name="Makela M.R."/>
            <person name="Barry K."/>
            <person name="Chovatia M."/>
            <person name="Clum A."/>
            <person name="Daum C."/>
            <person name="Haridas S."/>
            <person name="He G."/>
            <person name="LaButti K."/>
            <person name="Lipzen A."/>
            <person name="Mondo S."/>
            <person name="Riley R."/>
            <person name="Salamov A."/>
            <person name="Simmons B.A."/>
            <person name="Magnuson J.K."/>
            <person name="Henrissat B."/>
            <person name="Mortensen U.H."/>
            <person name="Larsen T.O."/>
            <person name="Devries R.P."/>
            <person name="Grigoriev I.V."/>
            <person name="Machida M."/>
            <person name="Baker S.E."/>
            <person name="Andersen M.R."/>
        </authorList>
    </citation>
    <scope>NUCLEOTIDE SEQUENCE [LARGE SCALE GENOMIC DNA]</scope>
    <source>
        <strain evidence="6 7">CBS 763.97</strain>
    </source>
</reference>
<evidence type="ECO:0000313" key="6">
    <source>
        <dbReference type="EMBL" id="KAE8370611.1"/>
    </source>
</evidence>
<feature type="repeat" description="ANK" evidence="3">
    <location>
        <begin position="974"/>
        <end position="1006"/>
    </location>
</feature>
<dbReference type="RefSeq" id="XP_031933692.1">
    <property type="nucleotide sequence ID" value="XM_032076416.1"/>
</dbReference>
<dbReference type="SUPFAM" id="SSF56112">
    <property type="entry name" value="Protein kinase-like (PK-like)"/>
    <property type="match status" value="1"/>
</dbReference>
<dbReference type="Gene3D" id="1.10.510.10">
    <property type="entry name" value="Transferase(Phosphotransferase) domain 1"/>
    <property type="match status" value="1"/>
</dbReference>
<keyword evidence="2 3" id="KW-0040">ANK repeat</keyword>
<keyword evidence="4" id="KW-1133">Transmembrane helix</keyword>
<organism evidence="6 7">
    <name type="scientific">Aspergillus caelatus</name>
    <dbReference type="NCBI Taxonomy" id="61420"/>
    <lineage>
        <taxon>Eukaryota</taxon>
        <taxon>Fungi</taxon>
        <taxon>Dikarya</taxon>
        <taxon>Ascomycota</taxon>
        <taxon>Pezizomycotina</taxon>
        <taxon>Eurotiomycetes</taxon>
        <taxon>Eurotiomycetidae</taxon>
        <taxon>Eurotiales</taxon>
        <taxon>Aspergillaceae</taxon>
        <taxon>Aspergillus</taxon>
        <taxon>Aspergillus subgen. Circumdati</taxon>
    </lineage>
</organism>
<name>A0A5N7AL89_9EURO</name>
<evidence type="ECO:0000256" key="4">
    <source>
        <dbReference type="SAM" id="Phobius"/>
    </source>
</evidence>
<keyword evidence="7" id="KW-1185">Reference proteome</keyword>
<evidence type="ECO:0000256" key="3">
    <source>
        <dbReference type="PROSITE-ProRule" id="PRU00023"/>
    </source>
</evidence>
<dbReference type="InterPro" id="IPR036770">
    <property type="entry name" value="Ankyrin_rpt-contain_sf"/>
</dbReference>
<evidence type="ECO:0000313" key="7">
    <source>
        <dbReference type="Proteomes" id="UP000326268"/>
    </source>
</evidence>
<keyword evidence="4" id="KW-0812">Transmembrane</keyword>
<feature type="transmembrane region" description="Helical" evidence="4">
    <location>
        <begin position="1107"/>
        <end position="1131"/>
    </location>
</feature>
<sequence length="1291" mass="144806">MDIERDNCLRAKLSDFGACITAPSPTSGFRGVSYPWTAPEAAAARGFDELAHAEMFSLGLVLWAIAMDGRQFDCKYWGRDPERERQNVDIEEIERIKAGGNGPDGLLEIAVTSLQSYLRGFDETYTPLAPYKDIEVFADTLKVTIVSHPARREKSADVLVAAFSSESSRVSKPKGTANSAEFSGEIDLAYLSSTYGPGTKLDVVASLIFQNICKLGKEIQFAPSLFHASLSSLVGFGTDVDYSLAQELMKQAASAGLKRAQGLHAAVLAIENSQTPTEQEDFQEARSATSQDDLMFFDDLGLEDQEEPGTEREQDSISEPRSDDDIQKEWLIEAAAAGSWVACKLMAESDPAGLLRLRSRSKHRFGCHRGIPNLCSDREETCECDEESAVGSDWTKITERNQLGETPLIYAMRTGNLDAVVMLLPAVTDPTVTDDRGVTALHWLVSMSEESLHHIQPLLTAIPLDIQSQVAVEDPRYYGTRFEPGTPLDWAVDGKNISAVRMLLELGADPALEPKTRPSALHRAAACHDIETCRIILSQRPDSRIDVFDRHGQSPLSSALQPHFALERRLLHLAPGRMILQELIDLFATNGADISFVNQSGENMLYCAVREGFLEGVETVLGWSTEQLAIKSLITIRTGPNRWSSLRRALYATDIKIIKAIFRCLAPEELYEILEGDRSPDGLTLLHELAFLPESTALDIARLVVSKLNESNRSLQGCVEMPRMSDRGSRPNLTAFQLAVLCRKSELADYFVKYGADPLAGVQKQRFLGSLISYLRYQADVPSGWLLHVRDDKVPNTLRRFPHPVLAGDAVGYLLRHETIWWQGRATFDNDPDHDPMIAWRPGVSTSIWIAYNTIQGRGSMVNDSYQRAIEMYGTSGHLDTNTLVFRHRSRHVRDYKSFLICYQHDPQKESSRRHPYITALELAFDVAVTCPYRVHGEKLFCKVLETYNGPTHCNFPYYHYFPWGRSPMRNLSRRNTLLHQAIRLQKPSLVSALLENGADWDMPTLSWQTPLRLANIMNTSLSPDDQTNRGTFLQRLNPSVPPVAMQLAPEEAESEAQSPTRSIQCLLETHAMRYSRQRNWAFIKAFREVHWPWNEYETDQLGVRFIFFYVSLLSLFFLIISAPLYILYVYKSWITFIEFSDARDAVTSLLIVADCVMLAIHNGLNPQEACLTKSGSGVHALTEYMFPPLEQVSNMSIATANIVESCFNGTLPDRLQNTTCLGDYTAMATHGLDNLIPGCSDHIPKWMDLMATFDAADKALNAKMQAYLLKECKCQCGWRGTPYHHKWDNY</sequence>
<dbReference type="Pfam" id="PF13606">
    <property type="entry name" value="Ank_3"/>
    <property type="match status" value="1"/>
</dbReference>
<evidence type="ECO:0000256" key="1">
    <source>
        <dbReference type="ARBA" id="ARBA00022737"/>
    </source>
</evidence>
<accession>A0A5N7AL89</accession>
<dbReference type="InterPro" id="IPR000719">
    <property type="entry name" value="Prot_kinase_dom"/>
</dbReference>
<dbReference type="EMBL" id="ML737564">
    <property type="protein sequence ID" value="KAE8370611.1"/>
    <property type="molecule type" value="Genomic_DNA"/>
</dbReference>
<evidence type="ECO:0000259" key="5">
    <source>
        <dbReference type="PROSITE" id="PS50011"/>
    </source>
</evidence>
<dbReference type="GeneID" id="43660862"/>
<dbReference type="OrthoDB" id="626167at2759"/>
<dbReference type="SUPFAM" id="SSF48403">
    <property type="entry name" value="Ankyrin repeat"/>
    <property type="match status" value="2"/>
</dbReference>
<feature type="domain" description="Protein kinase" evidence="5">
    <location>
        <begin position="1"/>
        <end position="164"/>
    </location>
</feature>
<dbReference type="SMART" id="SM00248">
    <property type="entry name" value="ANK"/>
    <property type="match status" value="7"/>
</dbReference>
<dbReference type="PROSITE" id="PS50011">
    <property type="entry name" value="PROTEIN_KINASE_DOM"/>
    <property type="match status" value="1"/>
</dbReference>
<dbReference type="Proteomes" id="UP000326268">
    <property type="component" value="Unassembled WGS sequence"/>
</dbReference>
<gene>
    <name evidence="6" type="ORF">BDV27DRAFT_35498</name>
</gene>
<protein>
    <recommendedName>
        <fullName evidence="5">Protein kinase domain-containing protein</fullName>
    </recommendedName>
</protein>
<dbReference type="GO" id="GO:0005524">
    <property type="term" value="F:ATP binding"/>
    <property type="evidence" value="ECO:0007669"/>
    <property type="project" value="InterPro"/>
</dbReference>
<feature type="repeat" description="ANK" evidence="3">
    <location>
        <begin position="483"/>
        <end position="515"/>
    </location>
</feature>
<feature type="repeat" description="ANK" evidence="3">
    <location>
        <begin position="403"/>
        <end position="435"/>
    </location>
</feature>
<dbReference type="InterPro" id="IPR002110">
    <property type="entry name" value="Ankyrin_rpt"/>
</dbReference>
<dbReference type="GO" id="GO:0004672">
    <property type="term" value="F:protein kinase activity"/>
    <property type="evidence" value="ECO:0007669"/>
    <property type="project" value="InterPro"/>
</dbReference>
<keyword evidence="4" id="KW-0472">Membrane</keyword>
<dbReference type="PROSITE" id="PS50088">
    <property type="entry name" value="ANK_REPEAT"/>
    <property type="match status" value="3"/>
</dbReference>
<keyword evidence="1" id="KW-0677">Repeat</keyword>
<dbReference type="Pfam" id="PF00023">
    <property type="entry name" value="Ank"/>
    <property type="match status" value="1"/>
</dbReference>
<dbReference type="PANTHER" id="PTHR24198:SF165">
    <property type="entry name" value="ANKYRIN REPEAT-CONTAINING PROTEIN-RELATED"/>
    <property type="match status" value="1"/>
</dbReference>
<evidence type="ECO:0000256" key="2">
    <source>
        <dbReference type="ARBA" id="ARBA00023043"/>
    </source>
</evidence>
<dbReference type="InterPro" id="IPR011009">
    <property type="entry name" value="Kinase-like_dom_sf"/>
</dbReference>